<keyword evidence="1" id="KW-1133">Transmembrane helix</keyword>
<dbReference type="Pfam" id="PF05569">
    <property type="entry name" value="Peptidase_M56"/>
    <property type="match status" value="1"/>
</dbReference>
<protein>
    <recommendedName>
        <fullName evidence="2">Peptidase M56 domain-containing protein</fullName>
    </recommendedName>
</protein>
<gene>
    <name evidence="3" type="ORF">CPT75_19540</name>
</gene>
<evidence type="ECO:0000256" key="1">
    <source>
        <dbReference type="SAM" id="Phobius"/>
    </source>
</evidence>
<feature type="transmembrane region" description="Helical" evidence="1">
    <location>
        <begin position="101"/>
        <end position="118"/>
    </location>
</feature>
<dbReference type="CDD" id="cd07341">
    <property type="entry name" value="M56_BlaR1_MecR1_like"/>
    <property type="match status" value="1"/>
</dbReference>
<comment type="caution">
    <text evidence="3">The sequence shown here is derived from an EMBL/GenBank/DDBJ whole genome shotgun (WGS) entry which is preliminary data.</text>
</comment>
<reference evidence="3 4" key="1">
    <citation type="submission" date="2017-09" db="EMBL/GenBank/DDBJ databases">
        <title>High-quality draft genome sequence of Butyrivibrio fibrisolvens INBov1, isolated from cow rumen.</title>
        <authorList>
            <person name="Rodriguez Hernaez J."/>
            <person name="Rivarola M."/>
            <person name="Paniego N."/>
            <person name="Cravero S."/>
            <person name="Ceron Cucchi M."/>
            <person name="Martinez M.C."/>
        </authorList>
    </citation>
    <scope>NUCLEOTIDE SEQUENCE [LARGE SCALE GENOMIC DNA]</scope>
    <source>
        <strain evidence="3 4">INBov1</strain>
    </source>
</reference>
<feature type="transmembrane region" description="Helical" evidence="1">
    <location>
        <begin position="20"/>
        <end position="50"/>
    </location>
</feature>
<dbReference type="AlphaFoldDB" id="A0A317G8J4"/>
<dbReference type="EMBL" id="NXNG01000001">
    <property type="protein sequence ID" value="PWT29143.1"/>
    <property type="molecule type" value="Genomic_DNA"/>
</dbReference>
<feature type="domain" description="Peptidase M56" evidence="2">
    <location>
        <begin position="100"/>
        <end position="247"/>
    </location>
</feature>
<name>A0A317G8J4_BUTFI</name>
<dbReference type="Proteomes" id="UP000245488">
    <property type="component" value="Chromosome"/>
</dbReference>
<dbReference type="PANTHER" id="PTHR34978">
    <property type="entry name" value="POSSIBLE SENSOR-TRANSDUCER PROTEIN BLAR"/>
    <property type="match status" value="1"/>
</dbReference>
<sequence length="426" mass="48771">MSKGVNMQGTQLFLSNLYYFLEFVCVYFATILGFCAIMSVFVTGIILILRSTVFSKHIFGRAALWCLLIPVIFCGKLHLYYQTYVGFKLFYWWYELCVTRWISVLYCAGIAVTGLAFITKRKRLRRRVDHLYDSKRFSSKYTIKEYLGQVSSFCTGCIKPVIVIPEDIDDSRLFVVIRHEETHIRLGHLWILLAYDILRTLLWPNILLHICVRFFKRDLEDVCDAVTIQRGRINAYDYGEAIIGCAKDMLDIRKKLGLENGMSFAVDDSFMALRKRLERIACHKAYNTRTLTALIVVTIMLVVAGIGLVKAGSYERINYNDEISSVCFSNNFNDISDIFVDYDKSVVTGYDDEYIYVDADALFEKYPESRTGGGYFYFSVGGYYKIPGIGGGGGWGEIDAGDISSGTITIINHTEIDIWNRIIMWL</sequence>
<organism evidence="3 4">
    <name type="scientific">Butyrivibrio fibrisolvens</name>
    <dbReference type="NCBI Taxonomy" id="831"/>
    <lineage>
        <taxon>Bacteria</taxon>
        <taxon>Bacillati</taxon>
        <taxon>Bacillota</taxon>
        <taxon>Clostridia</taxon>
        <taxon>Lachnospirales</taxon>
        <taxon>Lachnospiraceae</taxon>
        <taxon>Butyrivibrio</taxon>
    </lineage>
</organism>
<proteinExistence type="predicted"/>
<dbReference type="PANTHER" id="PTHR34978:SF3">
    <property type="entry name" value="SLR0241 PROTEIN"/>
    <property type="match status" value="1"/>
</dbReference>
<keyword evidence="1" id="KW-0812">Transmembrane</keyword>
<feature type="transmembrane region" description="Helical" evidence="1">
    <location>
        <begin position="291"/>
        <end position="309"/>
    </location>
</feature>
<evidence type="ECO:0000313" key="4">
    <source>
        <dbReference type="Proteomes" id="UP000245488"/>
    </source>
</evidence>
<keyword evidence="1" id="KW-0472">Membrane</keyword>
<evidence type="ECO:0000259" key="2">
    <source>
        <dbReference type="Pfam" id="PF05569"/>
    </source>
</evidence>
<feature type="transmembrane region" description="Helical" evidence="1">
    <location>
        <begin position="62"/>
        <end position="81"/>
    </location>
</feature>
<dbReference type="InterPro" id="IPR052173">
    <property type="entry name" value="Beta-lactam_resp_regulator"/>
</dbReference>
<keyword evidence="4" id="KW-1185">Reference proteome</keyword>
<accession>A0A317G8J4</accession>
<dbReference type="InterPro" id="IPR008756">
    <property type="entry name" value="Peptidase_M56"/>
</dbReference>
<evidence type="ECO:0000313" key="3">
    <source>
        <dbReference type="EMBL" id="PWT29143.1"/>
    </source>
</evidence>